<protein>
    <submittedName>
        <fullName evidence="1">Uncharacterized protein</fullName>
    </submittedName>
</protein>
<gene>
    <name evidence="1" type="ORF">DXB99_11330</name>
</gene>
<dbReference type="RefSeq" id="WP_117719001.1">
    <property type="nucleotide sequence ID" value="NZ_JAQDCR010000011.1"/>
</dbReference>
<organism evidence="1 2">
    <name type="scientific">Agathobacter rectalis</name>
    <dbReference type="NCBI Taxonomy" id="39491"/>
    <lineage>
        <taxon>Bacteria</taxon>
        <taxon>Bacillati</taxon>
        <taxon>Bacillota</taxon>
        <taxon>Clostridia</taxon>
        <taxon>Lachnospirales</taxon>
        <taxon>Lachnospiraceae</taxon>
        <taxon>Agathobacter</taxon>
    </lineage>
</organism>
<dbReference type="AlphaFoldDB" id="A0A3E4Y7L3"/>
<reference evidence="1 2" key="1">
    <citation type="submission" date="2018-08" db="EMBL/GenBank/DDBJ databases">
        <title>A genome reference for cultivated species of the human gut microbiota.</title>
        <authorList>
            <person name="Zou Y."/>
            <person name="Xue W."/>
            <person name="Luo G."/>
        </authorList>
    </citation>
    <scope>NUCLEOTIDE SEQUENCE [LARGE SCALE GENOMIC DNA]</scope>
    <source>
        <strain evidence="1 2">OM07-13</strain>
    </source>
</reference>
<name>A0A3E4Y7L3_9FIRM</name>
<dbReference type="EMBL" id="QSTP01000012">
    <property type="protein sequence ID" value="RGM70037.1"/>
    <property type="molecule type" value="Genomic_DNA"/>
</dbReference>
<comment type="caution">
    <text evidence="1">The sequence shown here is derived from an EMBL/GenBank/DDBJ whole genome shotgun (WGS) entry which is preliminary data.</text>
</comment>
<dbReference type="Proteomes" id="UP000260758">
    <property type="component" value="Unassembled WGS sequence"/>
</dbReference>
<accession>A0A3E4Y7L3</accession>
<evidence type="ECO:0000313" key="2">
    <source>
        <dbReference type="Proteomes" id="UP000260758"/>
    </source>
</evidence>
<proteinExistence type="predicted"/>
<evidence type="ECO:0000313" key="1">
    <source>
        <dbReference type="EMBL" id="RGM70037.1"/>
    </source>
</evidence>
<sequence length="112" mass="12703">MPFIRYTTKKILINVALLYTLVPMVKTYVETGVISELVIKCVRWAIARQGAFYIYGNFFEKFFDFSIFPGKMTVHATKGAVECFRERLSGGREVISLEADKAGTGYCAKEIQ</sequence>